<feature type="domain" description="Prohead serine protease" evidence="5">
    <location>
        <begin position="18"/>
        <end position="173"/>
    </location>
</feature>
<dbReference type="GO" id="GO:0008233">
    <property type="term" value="F:peptidase activity"/>
    <property type="evidence" value="ECO:0007669"/>
    <property type="project" value="UniProtKB-KW"/>
</dbReference>
<dbReference type="Proteomes" id="UP000036166">
    <property type="component" value="Unassembled WGS sequence"/>
</dbReference>
<evidence type="ECO:0000256" key="2">
    <source>
        <dbReference type="ARBA" id="ARBA00022670"/>
    </source>
</evidence>
<evidence type="ECO:0000313" key="7">
    <source>
        <dbReference type="Proteomes" id="UP000036166"/>
    </source>
</evidence>
<dbReference type="EMBL" id="LFJV01000033">
    <property type="protein sequence ID" value="KMM33591.1"/>
    <property type="molecule type" value="Genomic_DNA"/>
</dbReference>
<gene>
    <name evidence="6" type="ORF">ACM15_11265</name>
</gene>
<dbReference type="PATRIC" id="fig|328812.4.peg.2960"/>
<accession>A0A0J6CBH9</accession>
<dbReference type="Pfam" id="PF04586">
    <property type="entry name" value="Peptidase_S78"/>
    <property type="match status" value="1"/>
</dbReference>
<keyword evidence="3" id="KW-0378">Hydrolase</keyword>
<keyword evidence="2" id="KW-0645">Protease</keyword>
<evidence type="ECO:0000313" key="6">
    <source>
        <dbReference type="EMBL" id="KMM33591.1"/>
    </source>
</evidence>
<evidence type="ECO:0000256" key="3">
    <source>
        <dbReference type="ARBA" id="ARBA00022801"/>
    </source>
</evidence>
<protein>
    <submittedName>
        <fullName evidence="6">Peptidase</fullName>
    </submittedName>
</protein>
<evidence type="ECO:0000256" key="1">
    <source>
        <dbReference type="ARBA" id="ARBA00022612"/>
    </source>
</evidence>
<evidence type="ECO:0000256" key="4">
    <source>
        <dbReference type="SAM" id="Coils"/>
    </source>
</evidence>
<dbReference type="NCBIfam" id="TIGR01543">
    <property type="entry name" value="proheadase_HK97"/>
    <property type="match status" value="1"/>
</dbReference>
<dbReference type="AlphaFoldDB" id="A0A0J6CBH9"/>
<sequence>MKKEKEIRGISYRATVSEESRHVEGYALLFNVDSRAMWGGDLIERIAPTALEGVLEKSDILCLMNHDERRGVLARYRMGEGSLKLEVDEKGLKYSFDAPNTPLGDELIESLKRGDISESSFAFTVEDDNWERKEDGSYVRTILKFERLYDVSPVYYPAYEDTSVALRSIEALKEAETKAATEKAEIEKREFEEYFNNLKNRF</sequence>
<evidence type="ECO:0000259" key="5">
    <source>
        <dbReference type="Pfam" id="PF04586"/>
    </source>
</evidence>
<dbReference type="InterPro" id="IPR006433">
    <property type="entry name" value="Prohead_protease"/>
</dbReference>
<dbReference type="GO" id="GO:0006508">
    <property type="term" value="P:proteolysis"/>
    <property type="evidence" value="ECO:0007669"/>
    <property type="project" value="UniProtKB-KW"/>
</dbReference>
<feature type="coiled-coil region" evidence="4">
    <location>
        <begin position="169"/>
        <end position="201"/>
    </location>
</feature>
<keyword evidence="4" id="KW-0175">Coiled coil</keyword>
<dbReference type="InterPro" id="IPR054613">
    <property type="entry name" value="Peptidase_S78_dom"/>
</dbReference>
<comment type="caution">
    <text evidence="6">The sequence shown here is derived from an EMBL/GenBank/DDBJ whole genome shotgun (WGS) entry which is preliminary data.</text>
</comment>
<organism evidence="6 7">
    <name type="scientific">Parabacteroides goldsteinii</name>
    <dbReference type="NCBI Taxonomy" id="328812"/>
    <lineage>
        <taxon>Bacteria</taxon>
        <taxon>Pseudomonadati</taxon>
        <taxon>Bacteroidota</taxon>
        <taxon>Bacteroidia</taxon>
        <taxon>Bacteroidales</taxon>
        <taxon>Tannerellaceae</taxon>
        <taxon>Parabacteroides</taxon>
    </lineage>
</organism>
<reference evidence="6 7" key="1">
    <citation type="submission" date="2015-06" db="EMBL/GenBank/DDBJ databases">
        <title>Draft Genome Sequence of Parabacteroides goldsteinii with Putative Novel Metallo-Beta-Lactamases Isolated from a Blood Culture from a Human Patient.</title>
        <authorList>
            <person name="Krogh T.J."/>
            <person name="Agergaard C.N."/>
            <person name="Moller-Jensen J."/>
            <person name="Justesen U.S."/>
        </authorList>
    </citation>
    <scope>NUCLEOTIDE SEQUENCE [LARGE SCALE GENOMIC DNA]</scope>
    <source>
        <strain evidence="6 7">910340</strain>
    </source>
</reference>
<name>A0A0J6CBH9_9BACT</name>
<proteinExistence type="predicted"/>
<dbReference type="RefSeq" id="WP_048315520.1">
    <property type="nucleotide sequence ID" value="NZ_CALLGB010000055.1"/>
</dbReference>
<keyword evidence="1" id="KW-1188">Viral release from host cell</keyword>